<dbReference type="NCBIfam" id="TIGR01631">
    <property type="entry name" value="Trypano_RHS"/>
    <property type="match status" value="1"/>
</dbReference>
<dbReference type="InterPro" id="IPR046836">
    <property type="entry name" value="RHS_C"/>
</dbReference>
<evidence type="ECO:0000259" key="1">
    <source>
        <dbReference type="Pfam" id="PF07999"/>
    </source>
</evidence>
<dbReference type="InterPro" id="IPR052980">
    <property type="entry name" value="Crinkler_effector"/>
</dbReference>
<organism evidence="2 3">
    <name type="scientific">Trypanosoma vivax (strain Y486)</name>
    <dbReference type="NCBI Taxonomy" id="1055687"/>
    <lineage>
        <taxon>Eukaryota</taxon>
        <taxon>Discoba</taxon>
        <taxon>Euglenozoa</taxon>
        <taxon>Kinetoplastea</taxon>
        <taxon>Metakinetoplastina</taxon>
        <taxon>Trypanosomatida</taxon>
        <taxon>Trypanosomatidae</taxon>
        <taxon>Trypanosoma</taxon>
        <taxon>Duttonella</taxon>
    </lineage>
</organism>
<accession>F9WLA9</accession>
<gene>
    <name evidence="2" type="ORF">TvY486_0009730</name>
</gene>
<dbReference type="InterPro" id="IPR006518">
    <property type="entry name" value="Trypano_RHS"/>
</dbReference>
<dbReference type="Proteomes" id="UP000009027">
    <property type="component" value="Unassembled WGS sequence"/>
</dbReference>
<reference evidence="2 3" key="1">
    <citation type="journal article" date="2012" name="Proc. Natl. Acad. Sci. U.S.A.">
        <title>Antigenic diversity is generated by distinct evolutionary mechanisms in African trypanosome species.</title>
        <authorList>
            <person name="Jackson A.P."/>
            <person name="Berry A."/>
            <person name="Aslett M."/>
            <person name="Allison H.C."/>
            <person name="Burton P."/>
            <person name="Vavrova-Anderson J."/>
            <person name="Brown R."/>
            <person name="Browne H."/>
            <person name="Corton N."/>
            <person name="Hauser H."/>
            <person name="Gamble J."/>
            <person name="Gilderthorp R."/>
            <person name="Marcello L."/>
            <person name="McQuillan J."/>
            <person name="Otto T.D."/>
            <person name="Quail M.A."/>
            <person name="Sanders M.J."/>
            <person name="van Tonder A."/>
            <person name="Ginger M.L."/>
            <person name="Field M.C."/>
            <person name="Barry J.D."/>
            <person name="Hertz-Fowler C."/>
            <person name="Berriman M."/>
        </authorList>
    </citation>
    <scope>NUCLEOTIDE SEQUENCE</scope>
    <source>
        <strain evidence="2 3">Y486</strain>
    </source>
</reference>
<sequence>MERLCHPNSTVREVKDRWTELSERINVVGPLLRYVLFAHNYVVREREVEAALLELDRDMMDLNERVLIEKAAWRESESSYKLVKLFRVHREGCSENYRNTGVSVKVSQTLMRMVLQRKHSAEGRERVLRAVALNHGRGSAHLFETYTIYTFLQKELFEPVAHNLVKLYRRQRKEPPECDSVIRRRDSAVLYPKEMALIQKGDNRKLKCGVLYIPLDSSFPVIDGFFVVEGEPWTVVALQATFAKQHHTTASKVALLKEELAQCFCEWNIFTDELRWEMIYMQPAGGNAIKTKQLCSADATGKAALTFWKSVQQYRVSLEPESDAVMQEAARVTGLVQAFGEVNVEEEVKTMKRSVDGRHGDATFVPPPIA</sequence>
<dbReference type="Pfam" id="PF07999">
    <property type="entry name" value="RHSP"/>
    <property type="match status" value="1"/>
</dbReference>
<dbReference type="EMBL" id="CAEX01000810">
    <property type="protein sequence ID" value="CCD18297.1"/>
    <property type="molecule type" value="Genomic_DNA"/>
</dbReference>
<protein>
    <submittedName>
        <fullName evidence="2">Retrotransposon hot spot protein, putative</fullName>
    </submittedName>
</protein>
<keyword evidence="3" id="KW-1185">Reference proteome</keyword>
<dbReference type="VEuPathDB" id="TriTrypDB:TvY486_0009730"/>
<feature type="domain" description="Retrotransposon hot spot protein,C-terminal" evidence="1">
    <location>
        <begin position="11"/>
        <end position="167"/>
    </location>
</feature>
<evidence type="ECO:0000313" key="3">
    <source>
        <dbReference type="Proteomes" id="UP000009027"/>
    </source>
</evidence>
<dbReference type="AlphaFoldDB" id="F9WLA9"/>
<name>F9WLA9_TRYVY</name>
<dbReference type="PANTHER" id="PTHR33129">
    <property type="entry name" value="PROTEIN KINASE DOMAIN-CONTAINING PROTEIN-RELATED"/>
    <property type="match status" value="1"/>
</dbReference>
<evidence type="ECO:0000313" key="2">
    <source>
        <dbReference type="EMBL" id="CCD18297.1"/>
    </source>
</evidence>
<proteinExistence type="predicted"/>
<dbReference type="PANTHER" id="PTHR33129:SF3">
    <property type="entry name" value="HOT SPOT (RHS) PROTEIN, PUTATIVE-RELATED"/>
    <property type="match status" value="1"/>
</dbReference>